<organism evidence="2 3">
    <name type="scientific">Candidatus Endobugula sertula</name>
    <name type="common">Bugula neritina bacterial symbiont</name>
    <dbReference type="NCBI Taxonomy" id="62101"/>
    <lineage>
        <taxon>Bacteria</taxon>
        <taxon>Pseudomonadati</taxon>
        <taxon>Pseudomonadota</taxon>
        <taxon>Gammaproteobacteria</taxon>
        <taxon>Cellvibrionales</taxon>
        <taxon>Cellvibrionaceae</taxon>
        <taxon>Candidatus Endobugula</taxon>
    </lineage>
</organism>
<accession>A0A1D2QSZ6</accession>
<dbReference type="EMBL" id="MDLC01000006">
    <property type="protein sequence ID" value="ODS24650.1"/>
    <property type="molecule type" value="Genomic_DNA"/>
</dbReference>
<sequence>MNYWLILMIVGTIALIVGPVMLFKPSGRDYQLAALRQQAAEKGIRVRLVQSQVRGEEETLAVYSVPFVQASPDRAEWLLLKRGLVHEIHFYREWDWDNKKNIPPPQQQKAIKAIIEHVNDNIVGLELTSSSVGVWWKEVGSKLDDIELVLKELLKLVNT</sequence>
<dbReference type="AlphaFoldDB" id="A0A1D2QSZ6"/>
<dbReference type="STRING" id="62101.AB835_02680"/>
<proteinExistence type="predicted"/>
<name>A0A1D2QSZ6_9GAMM</name>
<protein>
    <submittedName>
        <fullName evidence="2">Uncharacterized protein</fullName>
    </submittedName>
</protein>
<keyword evidence="1" id="KW-0812">Transmembrane</keyword>
<comment type="caution">
    <text evidence="2">The sequence shown here is derived from an EMBL/GenBank/DDBJ whole genome shotgun (WGS) entry which is preliminary data.</text>
</comment>
<reference evidence="2 3" key="1">
    <citation type="journal article" date="2016" name="Appl. Environ. Microbiol.">
        <title>Lack of Overt Genome Reduction in the Bryostatin-Producing Bryozoan Symbiont "Candidatus Endobugula sertula".</title>
        <authorList>
            <person name="Miller I.J."/>
            <person name="Vanee N."/>
            <person name="Fong S.S."/>
            <person name="Lim-Fong G.E."/>
            <person name="Kwan J.C."/>
        </authorList>
    </citation>
    <scope>NUCLEOTIDE SEQUENCE [LARGE SCALE GENOMIC DNA]</scope>
    <source>
        <strain evidence="2">AB1-4</strain>
    </source>
</reference>
<dbReference type="Proteomes" id="UP000242502">
    <property type="component" value="Unassembled WGS sequence"/>
</dbReference>
<evidence type="ECO:0000313" key="2">
    <source>
        <dbReference type="EMBL" id="ODS24650.1"/>
    </source>
</evidence>
<evidence type="ECO:0000313" key="3">
    <source>
        <dbReference type="Proteomes" id="UP000242502"/>
    </source>
</evidence>
<feature type="transmembrane region" description="Helical" evidence="1">
    <location>
        <begin position="6"/>
        <end position="23"/>
    </location>
</feature>
<evidence type="ECO:0000256" key="1">
    <source>
        <dbReference type="SAM" id="Phobius"/>
    </source>
</evidence>
<keyword evidence="1" id="KW-1133">Transmembrane helix</keyword>
<keyword evidence="1" id="KW-0472">Membrane</keyword>
<gene>
    <name evidence="2" type="ORF">AB835_02680</name>
</gene>